<evidence type="ECO:0000313" key="1">
    <source>
        <dbReference type="EMBL" id="ORE17180.1"/>
    </source>
</evidence>
<protein>
    <submittedName>
        <fullName evidence="1">Uncharacterized protein</fullName>
    </submittedName>
</protein>
<name>A0A1X0RYS9_RHIZD</name>
<dbReference type="VEuPathDB" id="FungiDB:BCV72DRAFT_302356"/>
<gene>
    <name evidence="1" type="ORF">BCV71DRAFT_265036</name>
</gene>
<dbReference type="EMBL" id="KV921363">
    <property type="protein sequence ID" value="ORE17180.1"/>
    <property type="molecule type" value="Genomic_DNA"/>
</dbReference>
<reference evidence="1 2" key="1">
    <citation type="journal article" date="2016" name="Proc. Natl. Acad. Sci. U.S.A.">
        <title>Lipid metabolic changes in an early divergent fungus govern the establishment of a mutualistic symbiosis with endobacteria.</title>
        <authorList>
            <person name="Lastovetsky O.A."/>
            <person name="Gaspar M.L."/>
            <person name="Mondo S.J."/>
            <person name="LaButti K.M."/>
            <person name="Sandor L."/>
            <person name="Grigoriev I.V."/>
            <person name="Henry S.A."/>
            <person name="Pawlowska T.E."/>
        </authorList>
    </citation>
    <scope>NUCLEOTIDE SEQUENCE [LARGE SCALE GENOMIC DNA]</scope>
    <source>
        <strain evidence="1 2">ATCC 11559</strain>
    </source>
</reference>
<dbReference type="AlphaFoldDB" id="A0A1X0RYS9"/>
<sequence length="122" mass="13704">MQLGLGEDQQLCPVRTLYDFSITSVRLSTVAKWIQDEMEEAGVDTAHFKAYLLRSASSTKAVEQGNSIQAIKQHANWSLNHDTFEKCHYKPRAQDTTSTKIANSIFSLENNITLEAEVEPTD</sequence>
<evidence type="ECO:0000313" key="2">
    <source>
        <dbReference type="Proteomes" id="UP000242381"/>
    </source>
</evidence>
<dbReference type="OMA" id="CHYKPRA"/>
<accession>A0A1X0RYS9</accession>
<dbReference type="Proteomes" id="UP000242381">
    <property type="component" value="Unassembled WGS sequence"/>
</dbReference>
<organism evidence="1 2">
    <name type="scientific">Rhizopus microsporus</name>
    <dbReference type="NCBI Taxonomy" id="58291"/>
    <lineage>
        <taxon>Eukaryota</taxon>
        <taxon>Fungi</taxon>
        <taxon>Fungi incertae sedis</taxon>
        <taxon>Mucoromycota</taxon>
        <taxon>Mucoromycotina</taxon>
        <taxon>Mucoromycetes</taxon>
        <taxon>Mucorales</taxon>
        <taxon>Mucorineae</taxon>
        <taxon>Rhizopodaceae</taxon>
        <taxon>Rhizopus</taxon>
    </lineage>
</organism>
<proteinExistence type="predicted"/>